<sequence>MYSQNLIVVLISTLVTVSSSPIVTPNRDSRFLFRNSLIPHFHHWQQQPQQQQQFHYRTPSFPDPEPVGPAPFDDYPVESWHQAEPEPEPEPAFTRYAAPLPHHEHPQPFVTTYSAFSSNVLTPSDQLQPPRAQQQPLRIFFLFSRFPWPLESVVQRVQNYYSTYTVPQVEPLLDEEVDLGPEPVVVEEVDEHESILSLGNATTTLAPAKDDNANTTTATRISATEKPEEGAGDLKNEQTPVSTESEEEQVTEAGATTQSPNVTDDSTISDEEPTTLASTEQVKDEATTMPVPVDGGKNEENVSATTTSELPPLDYDGEIILA</sequence>
<name>A0A8S1CBE4_9INSE</name>
<evidence type="ECO:0000313" key="4">
    <source>
        <dbReference type="Proteomes" id="UP000494165"/>
    </source>
</evidence>
<dbReference type="Proteomes" id="UP000494165">
    <property type="component" value="Unassembled WGS sequence"/>
</dbReference>
<comment type="caution">
    <text evidence="3">The sequence shown here is derived from an EMBL/GenBank/DDBJ whole genome shotgun (WGS) entry which is preliminary data.</text>
</comment>
<evidence type="ECO:0008006" key="5">
    <source>
        <dbReference type="Google" id="ProtNLM"/>
    </source>
</evidence>
<evidence type="ECO:0000256" key="2">
    <source>
        <dbReference type="SAM" id="SignalP"/>
    </source>
</evidence>
<evidence type="ECO:0000256" key="1">
    <source>
        <dbReference type="SAM" id="MobiDB-lite"/>
    </source>
</evidence>
<keyword evidence="4" id="KW-1185">Reference proteome</keyword>
<reference evidence="3 4" key="1">
    <citation type="submission" date="2020-04" db="EMBL/GenBank/DDBJ databases">
        <authorList>
            <person name="Alioto T."/>
            <person name="Alioto T."/>
            <person name="Gomez Garrido J."/>
        </authorList>
    </citation>
    <scope>NUCLEOTIDE SEQUENCE [LARGE SCALE GENOMIC DNA]</scope>
</reference>
<evidence type="ECO:0000313" key="3">
    <source>
        <dbReference type="EMBL" id="CAB3366224.1"/>
    </source>
</evidence>
<organism evidence="3 4">
    <name type="scientific">Cloeon dipterum</name>
    <dbReference type="NCBI Taxonomy" id="197152"/>
    <lineage>
        <taxon>Eukaryota</taxon>
        <taxon>Metazoa</taxon>
        <taxon>Ecdysozoa</taxon>
        <taxon>Arthropoda</taxon>
        <taxon>Hexapoda</taxon>
        <taxon>Insecta</taxon>
        <taxon>Pterygota</taxon>
        <taxon>Palaeoptera</taxon>
        <taxon>Ephemeroptera</taxon>
        <taxon>Pisciforma</taxon>
        <taxon>Baetidae</taxon>
        <taxon>Cloeon</taxon>
    </lineage>
</organism>
<feature type="signal peptide" evidence="2">
    <location>
        <begin position="1"/>
        <end position="19"/>
    </location>
</feature>
<dbReference type="AlphaFoldDB" id="A0A8S1CBE4"/>
<feature type="compositionally biased region" description="Polar residues" evidence="1">
    <location>
        <begin position="254"/>
        <end position="266"/>
    </location>
</feature>
<feature type="region of interest" description="Disordered" evidence="1">
    <location>
        <begin position="198"/>
        <end position="322"/>
    </location>
</feature>
<feature type="region of interest" description="Disordered" evidence="1">
    <location>
        <begin position="48"/>
        <end position="92"/>
    </location>
</feature>
<dbReference type="EMBL" id="CADEPI010000024">
    <property type="protein sequence ID" value="CAB3366224.1"/>
    <property type="molecule type" value="Genomic_DNA"/>
</dbReference>
<protein>
    <recommendedName>
        <fullName evidence="5">DUF4794 domain-containing protein</fullName>
    </recommendedName>
</protein>
<keyword evidence="2" id="KW-0732">Signal</keyword>
<proteinExistence type="predicted"/>
<gene>
    <name evidence="3" type="ORF">CLODIP_2_CD01472</name>
</gene>
<accession>A0A8S1CBE4</accession>
<feature type="chain" id="PRO_5035839680" description="DUF4794 domain-containing protein" evidence="2">
    <location>
        <begin position="20"/>
        <end position="322"/>
    </location>
</feature>
<feature type="compositionally biased region" description="Basic and acidic residues" evidence="1">
    <location>
        <begin position="223"/>
        <end position="236"/>
    </location>
</feature>